<evidence type="ECO:0000256" key="3">
    <source>
        <dbReference type="ARBA" id="ARBA00023125"/>
    </source>
</evidence>
<dbReference type="InterPro" id="IPR004111">
    <property type="entry name" value="Repressor_TetR_C"/>
</dbReference>
<evidence type="ECO:0000256" key="1">
    <source>
        <dbReference type="ARBA" id="ARBA00022491"/>
    </source>
</evidence>
<keyword evidence="2" id="KW-0805">Transcription regulation</keyword>
<dbReference type="InterPro" id="IPR009057">
    <property type="entry name" value="Homeodomain-like_sf"/>
</dbReference>
<evidence type="ECO:0000256" key="5">
    <source>
        <dbReference type="PROSITE-ProRule" id="PRU00335"/>
    </source>
</evidence>
<dbReference type="InterPro" id="IPR050109">
    <property type="entry name" value="HTH-type_TetR-like_transc_reg"/>
</dbReference>
<evidence type="ECO:0000256" key="4">
    <source>
        <dbReference type="ARBA" id="ARBA00023163"/>
    </source>
</evidence>
<keyword evidence="4" id="KW-0804">Transcription</keyword>
<dbReference type="Proteomes" id="UP001500888">
    <property type="component" value="Unassembled WGS sequence"/>
</dbReference>
<dbReference type="Gene3D" id="1.10.357.10">
    <property type="entry name" value="Tetracycline Repressor, domain 2"/>
    <property type="match status" value="1"/>
</dbReference>
<feature type="domain" description="HTH tetR-type" evidence="6">
    <location>
        <begin position="25"/>
        <end position="85"/>
    </location>
</feature>
<comment type="caution">
    <text evidence="7">The sequence shown here is derived from an EMBL/GenBank/DDBJ whole genome shotgun (WGS) entry which is preliminary data.</text>
</comment>
<dbReference type="InterPro" id="IPR036271">
    <property type="entry name" value="Tet_transcr_reg_TetR-rel_C_sf"/>
</dbReference>
<dbReference type="PRINTS" id="PR00455">
    <property type="entry name" value="HTHTETR"/>
</dbReference>
<dbReference type="InterPro" id="IPR003012">
    <property type="entry name" value="Tet_transcr_reg_TetR"/>
</dbReference>
<gene>
    <name evidence="7" type="ORF">GCM10022226_33430</name>
</gene>
<dbReference type="Gene3D" id="1.10.10.60">
    <property type="entry name" value="Homeodomain-like"/>
    <property type="match status" value="1"/>
</dbReference>
<dbReference type="SUPFAM" id="SSF46689">
    <property type="entry name" value="Homeodomain-like"/>
    <property type="match status" value="1"/>
</dbReference>
<dbReference type="SUPFAM" id="SSF48498">
    <property type="entry name" value="Tetracyclin repressor-like, C-terminal domain"/>
    <property type="match status" value="1"/>
</dbReference>
<keyword evidence="3 5" id="KW-0238">DNA-binding</keyword>
<dbReference type="PRINTS" id="PR00400">
    <property type="entry name" value="TETREPRESSOR"/>
</dbReference>
<reference evidence="8" key="1">
    <citation type="journal article" date="2019" name="Int. J. Syst. Evol. Microbiol.">
        <title>The Global Catalogue of Microorganisms (GCM) 10K type strain sequencing project: providing services to taxonomists for standard genome sequencing and annotation.</title>
        <authorList>
            <consortium name="The Broad Institute Genomics Platform"/>
            <consortium name="The Broad Institute Genome Sequencing Center for Infectious Disease"/>
            <person name="Wu L."/>
            <person name="Ma J."/>
        </authorList>
    </citation>
    <scope>NUCLEOTIDE SEQUENCE [LARGE SCALE GENOMIC DNA]</scope>
    <source>
        <strain evidence="8">JCM 16908</strain>
    </source>
</reference>
<feature type="DNA-binding region" description="H-T-H motif" evidence="5">
    <location>
        <begin position="48"/>
        <end position="67"/>
    </location>
</feature>
<evidence type="ECO:0000313" key="7">
    <source>
        <dbReference type="EMBL" id="GAA3810391.1"/>
    </source>
</evidence>
<dbReference type="PROSITE" id="PS50977">
    <property type="entry name" value="HTH_TETR_2"/>
    <property type="match status" value="1"/>
</dbReference>
<organism evidence="7 8">
    <name type="scientific">Sphaerisporangium flaviroseum</name>
    <dbReference type="NCBI Taxonomy" id="509199"/>
    <lineage>
        <taxon>Bacteria</taxon>
        <taxon>Bacillati</taxon>
        <taxon>Actinomycetota</taxon>
        <taxon>Actinomycetes</taxon>
        <taxon>Streptosporangiales</taxon>
        <taxon>Streptosporangiaceae</taxon>
        <taxon>Sphaerisporangium</taxon>
    </lineage>
</organism>
<evidence type="ECO:0000313" key="8">
    <source>
        <dbReference type="Proteomes" id="UP001500888"/>
    </source>
</evidence>
<dbReference type="InterPro" id="IPR023772">
    <property type="entry name" value="DNA-bd_HTH_TetR-type_CS"/>
</dbReference>
<evidence type="ECO:0000259" key="6">
    <source>
        <dbReference type="PROSITE" id="PS50977"/>
    </source>
</evidence>
<dbReference type="PROSITE" id="PS01081">
    <property type="entry name" value="HTH_TETR_1"/>
    <property type="match status" value="1"/>
</dbReference>
<sequence>MPGKPRFTSVWAREPAPKRAREQPALSRDQIVRAALELLDAEGLEALSMRRLGARLGSGATSIYWHVANKEELLELVLDEVYAEARVPVPAEYGWRDVAAVFAYGLRGAMINHPWSVTLVGSMPSLGPNALAAADKLTKAFELAGFSGMSLDHAVSAVLAYTLGATMPEVSWMNTIGRANVDTEAWMESMRPQMQVAAADYPELLARYKSFENVDMTTSRNLCFDFGLVSMLDGLEARLRQR</sequence>
<dbReference type="PANTHER" id="PTHR30055:SF151">
    <property type="entry name" value="TRANSCRIPTIONAL REGULATORY PROTEIN"/>
    <property type="match status" value="1"/>
</dbReference>
<dbReference type="EMBL" id="BAAAZR010000008">
    <property type="protein sequence ID" value="GAA3810391.1"/>
    <property type="molecule type" value="Genomic_DNA"/>
</dbReference>
<accession>A0ABP7I3H1</accession>
<protein>
    <recommendedName>
        <fullName evidence="6">HTH tetR-type domain-containing protein</fullName>
    </recommendedName>
</protein>
<proteinExistence type="predicted"/>
<dbReference type="Pfam" id="PF02909">
    <property type="entry name" value="TetR_C_1"/>
    <property type="match status" value="1"/>
</dbReference>
<dbReference type="RefSeq" id="WP_344940059.1">
    <property type="nucleotide sequence ID" value="NZ_BAAAZR010000008.1"/>
</dbReference>
<evidence type="ECO:0000256" key="2">
    <source>
        <dbReference type="ARBA" id="ARBA00023015"/>
    </source>
</evidence>
<dbReference type="PANTHER" id="PTHR30055">
    <property type="entry name" value="HTH-TYPE TRANSCRIPTIONAL REGULATOR RUTR"/>
    <property type="match status" value="1"/>
</dbReference>
<name>A0ABP7I3H1_9ACTN</name>
<dbReference type="InterPro" id="IPR001647">
    <property type="entry name" value="HTH_TetR"/>
</dbReference>
<keyword evidence="8" id="KW-1185">Reference proteome</keyword>
<keyword evidence="1" id="KW-0678">Repressor</keyword>
<dbReference type="Pfam" id="PF00440">
    <property type="entry name" value="TetR_N"/>
    <property type="match status" value="1"/>
</dbReference>